<comment type="caution">
    <text evidence="3">The sequence shown here is derived from an EMBL/GenBank/DDBJ whole genome shotgun (WGS) entry which is preliminary data.</text>
</comment>
<reference evidence="3 4" key="1">
    <citation type="submission" date="2019-05" db="EMBL/GenBank/DDBJ databases">
        <title>Comparative genomics and metabolomics analyses of clavulanic acid producing Streptomyces species provides insight into specialized metabolism and evolution of beta-lactam biosynthetic gene clusters.</title>
        <authorList>
            <person name="Moore M.A."/>
            <person name="Cruz-Morales P."/>
            <person name="Barona Gomez F."/>
            <person name="Kapil T."/>
        </authorList>
    </citation>
    <scope>NUCLEOTIDE SEQUENCE [LARGE SCALE GENOMIC DNA]</scope>
    <source>
        <strain evidence="3 4">NRRL 5741</strain>
    </source>
</reference>
<evidence type="ECO:0000256" key="1">
    <source>
        <dbReference type="SAM" id="MobiDB-lite"/>
    </source>
</evidence>
<feature type="region of interest" description="Disordered" evidence="1">
    <location>
        <begin position="184"/>
        <end position="266"/>
    </location>
</feature>
<dbReference type="InterPro" id="IPR025351">
    <property type="entry name" value="Pvc16_N"/>
</dbReference>
<dbReference type="RefSeq" id="WP_323393663.1">
    <property type="nucleotide sequence ID" value="NZ_JBEPDZ010000024.1"/>
</dbReference>
<evidence type="ECO:0000259" key="2">
    <source>
        <dbReference type="Pfam" id="PF14065"/>
    </source>
</evidence>
<dbReference type="EMBL" id="VCLA01000201">
    <property type="protein sequence ID" value="MQT05309.1"/>
    <property type="molecule type" value="Genomic_DNA"/>
</dbReference>
<sequence>MIHEVDEGLRLLMVEAGLQESGVELVFDAPTKDWAARRNAPTISVFLHGIREDTDRRRTGTAEEYDDRGIVIGRRTQPRWFELTYLVTAWTNRPQDEHRLLSEVLRCLVRSDVLPVRMRTGSLAELGLTVEIEAAGRSADGPSASDLWSALGGELKAGIDLRVWAPLAGERTPVGPPVTEGLVVRAAPAPGGDGAAPGRRLRYHGASDPEASDLGASDPGASDPGASDSGVSDPSASDLGGHGFAPERERRSPPGRRRRGGGGTAR</sequence>
<accession>A0A646KSK5</accession>
<dbReference type="AlphaFoldDB" id="A0A646KSK5"/>
<dbReference type="Pfam" id="PF14065">
    <property type="entry name" value="Pvc16_N"/>
    <property type="match status" value="1"/>
</dbReference>
<dbReference type="Proteomes" id="UP000419138">
    <property type="component" value="Unassembled WGS sequence"/>
</dbReference>
<organism evidence="3 4">
    <name type="scientific">Streptomyces jumonjinensis</name>
    <dbReference type="NCBI Taxonomy" id="1945"/>
    <lineage>
        <taxon>Bacteria</taxon>
        <taxon>Bacillati</taxon>
        <taxon>Actinomycetota</taxon>
        <taxon>Actinomycetes</taxon>
        <taxon>Kitasatosporales</taxon>
        <taxon>Streptomycetaceae</taxon>
        <taxon>Streptomyces</taxon>
    </lineage>
</organism>
<proteinExistence type="predicted"/>
<name>A0A646KSK5_STRJU</name>
<feature type="domain" description="Pvc16 N-terminal" evidence="2">
    <location>
        <begin position="5"/>
        <end position="180"/>
    </location>
</feature>
<evidence type="ECO:0000313" key="4">
    <source>
        <dbReference type="Proteomes" id="UP000419138"/>
    </source>
</evidence>
<gene>
    <name evidence="3" type="ORF">FF041_35960</name>
</gene>
<protein>
    <submittedName>
        <fullName evidence="3">DUF4255 domain-containing protein</fullName>
    </submittedName>
</protein>
<evidence type="ECO:0000313" key="3">
    <source>
        <dbReference type="EMBL" id="MQT05309.1"/>
    </source>
</evidence>
<keyword evidence="4" id="KW-1185">Reference proteome</keyword>